<dbReference type="Proteomes" id="UP000735302">
    <property type="component" value="Unassembled WGS sequence"/>
</dbReference>
<organism evidence="2 3">
    <name type="scientific">Plakobranchus ocellatus</name>
    <dbReference type="NCBI Taxonomy" id="259542"/>
    <lineage>
        <taxon>Eukaryota</taxon>
        <taxon>Metazoa</taxon>
        <taxon>Spiralia</taxon>
        <taxon>Lophotrochozoa</taxon>
        <taxon>Mollusca</taxon>
        <taxon>Gastropoda</taxon>
        <taxon>Heterobranchia</taxon>
        <taxon>Euthyneura</taxon>
        <taxon>Panpulmonata</taxon>
        <taxon>Sacoglossa</taxon>
        <taxon>Placobranchoidea</taxon>
        <taxon>Plakobranchidae</taxon>
        <taxon>Plakobranchus</taxon>
    </lineage>
</organism>
<name>A0AAV4B362_9GAST</name>
<protein>
    <submittedName>
        <fullName evidence="2">Uncharacterized protein</fullName>
    </submittedName>
</protein>
<keyword evidence="3" id="KW-1185">Reference proteome</keyword>
<reference evidence="2 3" key="1">
    <citation type="journal article" date="2021" name="Elife">
        <title>Chloroplast acquisition without the gene transfer in kleptoplastic sea slugs, Plakobranchus ocellatus.</title>
        <authorList>
            <person name="Maeda T."/>
            <person name="Takahashi S."/>
            <person name="Yoshida T."/>
            <person name="Shimamura S."/>
            <person name="Takaki Y."/>
            <person name="Nagai Y."/>
            <person name="Toyoda A."/>
            <person name="Suzuki Y."/>
            <person name="Arimoto A."/>
            <person name="Ishii H."/>
            <person name="Satoh N."/>
            <person name="Nishiyama T."/>
            <person name="Hasebe M."/>
            <person name="Maruyama T."/>
            <person name="Minagawa J."/>
            <person name="Obokata J."/>
            <person name="Shigenobu S."/>
        </authorList>
    </citation>
    <scope>NUCLEOTIDE SEQUENCE [LARGE SCALE GENOMIC DNA]</scope>
</reference>
<evidence type="ECO:0000313" key="3">
    <source>
        <dbReference type="Proteomes" id="UP000735302"/>
    </source>
</evidence>
<evidence type="ECO:0000313" key="2">
    <source>
        <dbReference type="EMBL" id="GFO14479.1"/>
    </source>
</evidence>
<comment type="caution">
    <text evidence="2">The sequence shown here is derived from an EMBL/GenBank/DDBJ whole genome shotgun (WGS) entry which is preliminary data.</text>
</comment>
<dbReference type="EMBL" id="BLXT01004566">
    <property type="protein sequence ID" value="GFO14479.1"/>
    <property type="molecule type" value="Genomic_DNA"/>
</dbReference>
<feature type="region of interest" description="Disordered" evidence="1">
    <location>
        <begin position="1"/>
        <end position="48"/>
    </location>
</feature>
<gene>
    <name evidence="2" type="ORF">PoB_004098400</name>
</gene>
<proteinExistence type="predicted"/>
<sequence length="103" mass="11604">MYSKDGGRTLTIRPHFDNSVSSTVRMEPHSETSISSTARTEPHSDNSVSCMARMDPNYDNSTAVANERAVSPLYLTLTILLFNLLRQCHRHSSDGYGRTFHTR</sequence>
<accession>A0AAV4B362</accession>
<dbReference type="AlphaFoldDB" id="A0AAV4B362"/>
<evidence type="ECO:0000256" key="1">
    <source>
        <dbReference type="SAM" id="MobiDB-lite"/>
    </source>
</evidence>
<feature type="compositionally biased region" description="Polar residues" evidence="1">
    <location>
        <begin position="31"/>
        <end position="48"/>
    </location>
</feature>